<evidence type="ECO:0000256" key="2">
    <source>
        <dbReference type="ARBA" id="ARBA00023125"/>
    </source>
</evidence>
<sequence>MRTAEGVTPSRGGTVHQQDDAVQTIEGQVAMLLRLSERTRRSSTRQQGELERSAYLVLGVLAADGPASVNGIAEALRLDPSTVTRQVLAMEQSGLVTRSTDPTDGRVTIVQPTDAGRAALARTREVRADLYGQILDGWTGADRADLARLLTRLNADVDTWARANLTR</sequence>
<evidence type="ECO:0000256" key="1">
    <source>
        <dbReference type="ARBA" id="ARBA00023015"/>
    </source>
</evidence>
<reference evidence="5 6" key="1">
    <citation type="submission" date="2018-10" db="EMBL/GenBank/DDBJ databases">
        <title>Isolation, diversity and antifungal activity of actinobacteria from wheat.</title>
        <authorList>
            <person name="Han C."/>
        </authorList>
    </citation>
    <scope>NUCLEOTIDE SEQUENCE [LARGE SCALE GENOMIC DNA]</scope>
    <source>
        <strain evidence="5 6">NEAU-YY56</strain>
    </source>
</reference>
<evidence type="ECO:0000313" key="5">
    <source>
        <dbReference type="EMBL" id="RMI06742.1"/>
    </source>
</evidence>
<accession>A0A3M2IY06</accession>
<organism evidence="5 6">
    <name type="scientific">Cellulomonas triticagri</name>
    <dbReference type="NCBI Taxonomy" id="2483352"/>
    <lineage>
        <taxon>Bacteria</taxon>
        <taxon>Bacillati</taxon>
        <taxon>Actinomycetota</taxon>
        <taxon>Actinomycetes</taxon>
        <taxon>Micrococcales</taxon>
        <taxon>Cellulomonadaceae</taxon>
        <taxon>Cellulomonas</taxon>
    </lineage>
</organism>
<evidence type="ECO:0000256" key="3">
    <source>
        <dbReference type="ARBA" id="ARBA00023163"/>
    </source>
</evidence>
<comment type="caution">
    <text evidence="5">The sequence shown here is derived from an EMBL/GenBank/DDBJ whole genome shotgun (WGS) entry which is preliminary data.</text>
</comment>
<proteinExistence type="predicted"/>
<dbReference type="EMBL" id="RFFI01000096">
    <property type="protein sequence ID" value="RMI06742.1"/>
    <property type="molecule type" value="Genomic_DNA"/>
</dbReference>
<feature type="domain" description="HTH marR-type" evidence="4">
    <location>
        <begin position="26"/>
        <end position="155"/>
    </location>
</feature>
<dbReference type="InterPro" id="IPR023187">
    <property type="entry name" value="Tscrpt_reg_MarR-type_CS"/>
</dbReference>
<dbReference type="InterPro" id="IPR000835">
    <property type="entry name" value="HTH_MarR-typ"/>
</dbReference>
<dbReference type="PANTHER" id="PTHR33164:SF57">
    <property type="entry name" value="MARR-FAMILY TRANSCRIPTIONAL REGULATOR"/>
    <property type="match status" value="1"/>
</dbReference>
<evidence type="ECO:0000313" key="6">
    <source>
        <dbReference type="Proteomes" id="UP000269289"/>
    </source>
</evidence>
<dbReference type="InterPro" id="IPR036390">
    <property type="entry name" value="WH_DNA-bd_sf"/>
</dbReference>
<dbReference type="Proteomes" id="UP000269289">
    <property type="component" value="Unassembled WGS sequence"/>
</dbReference>
<dbReference type="Gene3D" id="1.10.10.10">
    <property type="entry name" value="Winged helix-like DNA-binding domain superfamily/Winged helix DNA-binding domain"/>
    <property type="match status" value="1"/>
</dbReference>
<evidence type="ECO:0000259" key="4">
    <source>
        <dbReference type="PROSITE" id="PS50995"/>
    </source>
</evidence>
<dbReference type="PROSITE" id="PS50995">
    <property type="entry name" value="HTH_MARR_2"/>
    <property type="match status" value="1"/>
</dbReference>
<dbReference type="AlphaFoldDB" id="A0A3M2IY06"/>
<dbReference type="GO" id="GO:0006950">
    <property type="term" value="P:response to stress"/>
    <property type="evidence" value="ECO:0007669"/>
    <property type="project" value="TreeGrafter"/>
</dbReference>
<dbReference type="GO" id="GO:0003677">
    <property type="term" value="F:DNA binding"/>
    <property type="evidence" value="ECO:0007669"/>
    <property type="project" value="UniProtKB-KW"/>
</dbReference>
<keyword evidence="2" id="KW-0238">DNA-binding</keyword>
<keyword evidence="1" id="KW-0805">Transcription regulation</keyword>
<keyword evidence="6" id="KW-1185">Reference proteome</keyword>
<dbReference type="InterPro" id="IPR036388">
    <property type="entry name" value="WH-like_DNA-bd_sf"/>
</dbReference>
<gene>
    <name evidence="5" type="ORF">EBM89_15400</name>
</gene>
<dbReference type="InterPro" id="IPR039422">
    <property type="entry name" value="MarR/SlyA-like"/>
</dbReference>
<dbReference type="PROSITE" id="PS01117">
    <property type="entry name" value="HTH_MARR_1"/>
    <property type="match status" value="1"/>
</dbReference>
<name>A0A3M2IY06_9CELL</name>
<protein>
    <submittedName>
        <fullName evidence="5">MarR family transcriptional regulator</fullName>
    </submittedName>
</protein>
<dbReference type="SMART" id="SM00347">
    <property type="entry name" value="HTH_MARR"/>
    <property type="match status" value="1"/>
</dbReference>
<dbReference type="PANTHER" id="PTHR33164">
    <property type="entry name" value="TRANSCRIPTIONAL REGULATOR, MARR FAMILY"/>
    <property type="match status" value="1"/>
</dbReference>
<dbReference type="Pfam" id="PF01047">
    <property type="entry name" value="MarR"/>
    <property type="match status" value="1"/>
</dbReference>
<dbReference type="GO" id="GO:0003700">
    <property type="term" value="F:DNA-binding transcription factor activity"/>
    <property type="evidence" value="ECO:0007669"/>
    <property type="project" value="InterPro"/>
</dbReference>
<dbReference type="PRINTS" id="PR00598">
    <property type="entry name" value="HTHMARR"/>
</dbReference>
<dbReference type="OrthoDB" id="9154853at2"/>
<dbReference type="SUPFAM" id="SSF46785">
    <property type="entry name" value="Winged helix' DNA-binding domain"/>
    <property type="match status" value="1"/>
</dbReference>
<keyword evidence="3" id="KW-0804">Transcription</keyword>